<dbReference type="HOGENOM" id="CLU_3392773_0_0_1"/>
<dbReference type="PROSITE" id="PS51257">
    <property type="entry name" value="PROKAR_LIPOPROTEIN"/>
    <property type="match status" value="1"/>
</dbReference>
<dbReference type="Proteomes" id="UP000015104">
    <property type="component" value="Unassembled WGS sequence"/>
</dbReference>
<sequence>MPSKHCIVKGKLHRLYSWVEDGFILNSSSVGC</sequence>
<protein>
    <submittedName>
        <fullName evidence="1">Uncharacterized protein</fullName>
    </submittedName>
</protein>
<evidence type="ECO:0000313" key="1">
    <source>
        <dbReference type="EnsemblMetazoa" id="tetur01g11560.1"/>
    </source>
</evidence>
<keyword evidence="2" id="KW-1185">Reference proteome</keyword>
<dbReference type="EnsemblMetazoa" id="tetur01g11560.1">
    <property type="protein sequence ID" value="tetur01g11560.1"/>
    <property type="gene ID" value="tetur01g11560"/>
</dbReference>
<reference evidence="2" key="1">
    <citation type="submission" date="2011-08" db="EMBL/GenBank/DDBJ databases">
        <authorList>
            <person name="Rombauts S."/>
        </authorList>
    </citation>
    <scope>NUCLEOTIDE SEQUENCE</scope>
    <source>
        <strain evidence="2">London</strain>
    </source>
</reference>
<dbReference type="EMBL" id="CAEY01000467">
    <property type="status" value="NOT_ANNOTATED_CDS"/>
    <property type="molecule type" value="Genomic_DNA"/>
</dbReference>
<dbReference type="AlphaFoldDB" id="T1JSS4"/>
<organism evidence="1 2">
    <name type="scientific">Tetranychus urticae</name>
    <name type="common">Two-spotted spider mite</name>
    <dbReference type="NCBI Taxonomy" id="32264"/>
    <lineage>
        <taxon>Eukaryota</taxon>
        <taxon>Metazoa</taxon>
        <taxon>Ecdysozoa</taxon>
        <taxon>Arthropoda</taxon>
        <taxon>Chelicerata</taxon>
        <taxon>Arachnida</taxon>
        <taxon>Acari</taxon>
        <taxon>Acariformes</taxon>
        <taxon>Trombidiformes</taxon>
        <taxon>Prostigmata</taxon>
        <taxon>Eleutherengona</taxon>
        <taxon>Raphignathae</taxon>
        <taxon>Tetranychoidea</taxon>
        <taxon>Tetranychidae</taxon>
        <taxon>Tetranychus</taxon>
    </lineage>
</organism>
<evidence type="ECO:0000313" key="2">
    <source>
        <dbReference type="Proteomes" id="UP000015104"/>
    </source>
</evidence>
<accession>T1JSS4</accession>
<proteinExistence type="predicted"/>
<reference evidence="1" key="2">
    <citation type="submission" date="2015-06" db="UniProtKB">
        <authorList>
            <consortium name="EnsemblMetazoa"/>
        </authorList>
    </citation>
    <scope>IDENTIFICATION</scope>
</reference>
<name>T1JSS4_TETUR</name>